<dbReference type="EMBL" id="JBDIME010000051">
    <property type="protein sequence ID" value="MEN2793491.1"/>
    <property type="molecule type" value="Genomic_DNA"/>
</dbReference>
<protein>
    <submittedName>
        <fullName evidence="1">Uncharacterized protein</fullName>
    </submittedName>
</protein>
<comment type="caution">
    <text evidence="1">The sequence shown here is derived from an EMBL/GenBank/DDBJ whole genome shotgun (WGS) entry which is preliminary data.</text>
</comment>
<dbReference type="Proteomes" id="UP001419910">
    <property type="component" value="Unassembled WGS sequence"/>
</dbReference>
<organism evidence="1 2">
    <name type="scientific">Sphingomonas oligophenolica</name>
    <dbReference type="NCBI Taxonomy" id="301154"/>
    <lineage>
        <taxon>Bacteria</taxon>
        <taxon>Pseudomonadati</taxon>
        <taxon>Pseudomonadota</taxon>
        <taxon>Alphaproteobacteria</taxon>
        <taxon>Sphingomonadales</taxon>
        <taxon>Sphingomonadaceae</taxon>
        <taxon>Sphingomonas</taxon>
    </lineage>
</organism>
<gene>
    <name evidence="1" type="ORF">ABC974_27990</name>
</gene>
<proteinExistence type="predicted"/>
<reference evidence="1 2" key="1">
    <citation type="submission" date="2024-05" db="EMBL/GenBank/DDBJ databases">
        <authorList>
            <person name="Liu Q."/>
            <person name="Xin Y.-H."/>
        </authorList>
    </citation>
    <scope>NUCLEOTIDE SEQUENCE [LARGE SCALE GENOMIC DNA]</scope>
    <source>
        <strain evidence="1 2">CGMCC 1.10181</strain>
    </source>
</reference>
<sequence length="48" mass="5432">MDQWIRAQNVARFEKLLLTESDVERRAILTGLLVHERSLAAIAAKVAK</sequence>
<dbReference type="RefSeq" id="WP_343891508.1">
    <property type="nucleotide sequence ID" value="NZ_BAAAEH010000045.1"/>
</dbReference>
<name>A0ABU9YCG7_9SPHN</name>
<keyword evidence="2" id="KW-1185">Reference proteome</keyword>
<evidence type="ECO:0000313" key="1">
    <source>
        <dbReference type="EMBL" id="MEN2793491.1"/>
    </source>
</evidence>
<accession>A0ABU9YCG7</accession>
<evidence type="ECO:0000313" key="2">
    <source>
        <dbReference type="Proteomes" id="UP001419910"/>
    </source>
</evidence>